<dbReference type="InterPro" id="IPR010722">
    <property type="entry name" value="BATS_dom"/>
</dbReference>
<evidence type="ECO:0000256" key="6">
    <source>
        <dbReference type="ARBA" id="ARBA00023014"/>
    </source>
</evidence>
<protein>
    <submittedName>
        <fullName evidence="11">2-iminoacetate synthase</fullName>
        <ecNumber evidence="11">4.1.99.19</ecNumber>
    </submittedName>
</protein>
<dbReference type="SFLD" id="SFLDS00029">
    <property type="entry name" value="Radical_SAM"/>
    <property type="match status" value="1"/>
</dbReference>
<name>A0A5C6E4G2_9BACT</name>
<keyword evidence="4" id="KW-0479">Metal-binding</keyword>
<dbReference type="InterPro" id="IPR058240">
    <property type="entry name" value="rSAM_sf"/>
</dbReference>
<dbReference type="SFLD" id="SFLDG01081">
    <property type="entry name" value="cleavage_of_the_Ca-Cb_bond_in"/>
    <property type="match status" value="1"/>
</dbReference>
<keyword evidence="11" id="KW-0456">Lyase</keyword>
<dbReference type="OrthoDB" id="9801120at2"/>
<dbReference type="RefSeq" id="WP_146598880.1">
    <property type="nucleotide sequence ID" value="NZ_SJPY01000002.1"/>
</dbReference>
<keyword evidence="5" id="KW-0408">Iron</keyword>
<feature type="region of interest" description="Disordered" evidence="8">
    <location>
        <begin position="208"/>
        <end position="266"/>
    </location>
</feature>
<feature type="domain" description="Elp3/MiaA/NifB-like radical SAM core" evidence="9">
    <location>
        <begin position="321"/>
        <end position="531"/>
    </location>
</feature>
<comment type="cofactor">
    <cofactor evidence="1">
        <name>[4Fe-4S] cluster</name>
        <dbReference type="ChEBI" id="CHEBI:49883"/>
    </cofactor>
</comment>
<dbReference type="SFLD" id="SFLDG01060">
    <property type="entry name" value="BATS_domain_containing"/>
    <property type="match status" value="1"/>
</dbReference>
<dbReference type="Proteomes" id="UP000315471">
    <property type="component" value="Unassembled WGS sequence"/>
</dbReference>
<evidence type="ECO:0000256" key="7">
    <source>
        <dbReference type="ARBA" id="ARBA00034078"/>
    </source>
</evidence>
<evidence type="ECO:0000313" key="11">
    <source>
        <dbReference type="EMBL" id="TWU43812.1"/>
    </source>
</evidence>
<feature type="compositionally biased region" description="Basic and acidic residues" evidence="8">
    <location>
        <begin position="234"/>
        <end position="246"/>
    </location>
</feature>
<keyword evidence="3" id="KW-0949">S-adenosyl-L-methionine</keyword>
<proteinExistence type="predicted"/>
<feature type="compositionally biased region" description="Polar residues" evidence="8">
    <location>
        <begin position="222"/>
        <end position="232"/>
    </location>
</feature>
<feature type="compositionally biased region" description="Basic and acidic residues" evidence="8">
    <location>
        <begin position="159"/>
        <end position="171"/>
    </location>
</feature>
<reference evidence="11 12" key="1">
    <citation type="submission" date="2019-02" db="EMBL/GenBank/DDBJ databases">
        <title>Deep-cultivation of Planctomycetes and their phenomic and genomic characterization uncovers novel biology.</title>
        <authorList>
            <person name="Wiegand S."/>
            <person name="Jogler M."/>
            <person name="Boedeker C."/>
            <person name="Pinto D."/>
            <person name="Vollmers J."/>
            <person name="Rivas-Marin E."/>
            <person name="Kohn T."/>
            <person name="Peeters S.H."/>
            <person name="Heuer A."/>
            <person name="Rast P."/>
            <person name="Oberbeckmann S."/>
            <person name="Bunk B."/>
            <person name="Jeske O."/>
            <person name="Meyerdierks A."/>
            <person name="Storesund J.E."/>
            <person name="Kallscheuer N."/>
            <person name="Luecker S."/>
            <person name="Lage O.M."/>
            <person name="Pohl T."/>
            <person name="Merkel B.J."/>
            <person name="Hornburger P."/>
            <person name="Mueller R.-W."/>
            <person name="Bruemmer F."/>
            <person name="Labrenz M."/>
            <person name="Spormann A.M."/>
            <person name="Op Den Camp H."/>
            <person name="Overmann J."/>
            <person name="Amann R."/>
            <person name="Jetten M.S.M."/>
            <person name="Mascher T."/>
            <person name="Medema M.H."/>
            <person name="Devos D.P."/>
            <person name="Kaster A.-K."/>
            <person name="Ovreas L."/>
            <person name="Rohde M."/>
            <person name="Galperin M.Y."/>
            <person name="Jogler C."/>
        </authorList>
    </citation>
    <scope>NUCLEOTIDE SEQUENCE [LARGE SCALE GENOMIC DNA]</scope>
    <source>
        <strain evidence="11 12">Q31b</strain>
    </source>
</reference>
<dbReference type="EC" id="4.1.99.19" evidence="11"/>
<dbReference type="PANTHER" id="PTHR43583:SF1">
    <property type="entry name" value="2-IMINOACETATE SYNTHASE"/>
    <property type="match status" value="1"/>
</dbReference>
<dbReference type="InterPro" id="IPR013785">
    <property type="entry name" value="Aldolase_TIM"/>
</dbReference>
<sequence>MTTTNQSGLTSLSQFTHWIEQTDHHATHRLNLIDRVNAALSEDSLATPEERISIASQLERWRYQLLNETRVNRDNSDTNESQGAKLLAEMDYCFQRLRSSDPTNVALRSPRSPHLAIRDDDVERQAVESLQCPSRRDGPTAIRNDDVERQAVESLQCPSRRDGPTVIRDDDVNSQAVESLQCPSRRDGPTAIRNDDVERQAVESLQCPSRRDGPTAIRNDDVNSQAVESLQCPSRRDGPTVIRDDDVNSQAVESLQCPSRRDGPTVIRDDDVERQAVERARTWIDRSFPLAELEASAKRLTDQRFMTCEAADNRAKRRMVLYAPIYVSSECVNHCTYCGFRYPMQINRTHLHLDQVLDQSQILRKRGFQHQLIVAGDYPSRTSTAYFCELIEALEGQGLEIGIEIAAQSTESYAAMVSAGATGVTLYQETYDESVYESVHIRGPKSSFAWRLEAPERAAEAGFSRVGLGILLGLADPAKDFLSLVRHGFYLQHRFPNLQLAFSFPRIHEAPNDFEIPHEISDDDLVRFYCVTRMLFPQSHLVLSTREAAELRARLAHLCITQMSAGSSTSPGGYTESKGDKTNETQPRCMGEQFPVTDERSVEEVTDWLEQDGFEVRWSF</sequence>
<dbReference type="Gene3D" id="3.20.20.70">
    <property type="entry name" value="Aldolase class I"/>
    <property type="match status" value="1"/>
</dbReference>
<evidence type="ECO:0000313" key="12">
    <source>
        <dbReference type="Proteomes" id="UP000315471"/>
    </source>
</evidence>
<keyword evidence="6" id="KW-0411">Iron-sulfur</keyword>
<feature type="compositionally biased region" description="Polar residues" evidence="8">
    <location>
        <begin position="248"/>
        <end position="257"/>
    </location>
</feature>
<dbReference type="GO" id="GO:0036355">
    <property type="term" value="F:2-iminoacetate synthase activity"/>
    <property type="evidence" value="ECO:0007669"/>
    <property type="project" value="UniProtKB-EC"/>
</dbReference>
<feature type="compositionally biased region" description="Basic and acidic residues" evidence="8">
    <location>
        <begin position="209"/>
        <end position="221"/>
    </location>
</feature>
<dbReference type="AlphaFoldDB" id="A0A5C6E4G2"/>
<dbReference type="Pfam" id="PF06968">
    <property type="entry name" value="BATS"/>
    <property type="match status" value="1"/>
</dbReference>
<dbReference type="InterPro" id="IPR007197">
    <property type="entry name" value="rSAM"/>
</dbReference>
<evidence type="ECO:0000256" key="3">
    <source>
        <dbReference type="ARBA" id="ARBA00022691"/>
    </source>
</evidence>
<keyword evidence="12" id="KW-1185">Reference proteome</keyword>
<evidence type="ECO:0000256" key="5">
    <source>
        <dbReference type="ARBA" id="ARBA00023004"/>
    </source>
</evidence>
<dbReference type="PANTHER" id="PTHR43583">
    <property type="entry name" value="2-IMINOACETATE SYNTHASE"/>
    <property type="match status" value="1"/>
</dbReference>
<dbReference type="InterPro" id="IPR006638">
    <property type="entry name" value="Elp3/MiaA/NifB-like_rSAM"/>
</dbReference>
<dbReference type="SMART" id="SM00876">
    <property type="entry name" value="BATS"/>
    <property type="match status" value="1"/>
</dbReference>
<comment type="caution">
    <text evidence="11">The sequence shown here is derived from an EMBL/GenBank/DDBJ whole genome shotgun (WGS) entry which is preliminary data.</text>
</comment>
<dbReference type="SMART" id="SM00729">
    <property type="entry name" value="Elp3"/>
    <property type="match status" value="1"/>
</dbReference>
<dbReference type="GO" id="GO:0046872">
    <property type="term" value="F:metal ion binding"/>
    <property type="evidence" value="ECO:0007669"/>
    <property type="project" value="UniProtKB-KW"/>
</dbReference>
<organism evidence="11 12">
    <name type="scientific">Novipirellula aureliae</name>
    <dbReference type="NCBI Taxonomy" id="2527966"/>
    <lineage>
        <taxon>Bacteria</taxon>
        <taxon>Pseudomonadati</taxon>
        <taxon>Planctomycetota</taxon>
        <taxon>Planctomycetia</taxon>
        <taxon>Pirellulales</taxon>
        <taxon>Pirellulaceae</taxon>
        <taxon>Novipirellula</taxon>
    </lineage>
</organism>
<dbReference type="GO" id="GO:0051539">
    <property type="term" value="F:4 iron, 4 sulfur cluster binding"/>
    <property type="evidence" value="ECO:0007669"/>
    <property type="project" value="UniProtKB-KW"/>
</dbReference>
<keyword evidence="2" id="KW-0004">4Fe-4S</keyword>
<gene>
    <name evidence="11" type="primary">thiH</name>
    <name evidence="11" type="ORF">Q31b_13440</name>
</gene>
<dbReference type="Pfam" id="PF04055">
    <property type="entry name" value="Radical_SAM"/>
    <property type="match status" value="1"/>
</dbReference>
<dbReference type="InterPro" id="IPR034428">
    <property type="entry name" value="ThiH/NoCL/HydG-like"/>
</dbReference>
<evidence type="ECO:0000256" key="2">
    <source>
        <dbReference type="ARBA" id="ARBA00022485"/>
    </source>
</evidence>
<evidence type="ECO:0000259" key="10">
    <source>
        <dbReference type="SMART" id="SM00876"/>
    </source>
</evidence>
<dbReference type="CDD" id="cd01335">
    <property type="entry name" value="Radical_SAM"/>
    <property type="match status" value="1"/>
</dbReference>
<comment type="cofactor">
    <cofactor evidence="7">
        <name>[2Fe-2S] cluster</name>
        <dbReference type="ChEBI" id="CHEBI:190135"/>
    </cofactor>
</comment>
<evidence type="ECO:0000259" key="9">
    <source>
        <dbReference type="SMART" id="SM00729"/>
    </source>
</evidence>
<evidence type="ECO:0000256" key="4">
    <source>
        <dbReference type="ARBA" id="ARBA00022723"/>
    </source>
</evidence>
<dbReference type="SUPFAM" id="SSF102114">
    <property type="entry name" value="Radical SAM enzymes"/>
    <property type="match status" value="1"/>
</dbReference>
<feature type="compositionally biased region" description="Polar residues" evidence="8">
    <location>
        <begin position="173"/>
        <end position="182"/>
    </location>
</feature>
<feature type="region of interest" description="Disordered" evidence="8">
    <location>
        <begin position="154"/>
        <end position="192"/>
    </location>
</feature>
<evidence type="ECO:0000256" key="1">
    <source>
        <dbReference type="ARBA" id="ARBA00001966"/>
    </source>
</evidence>
<dbReference type="EMBL" id="SJPY01000002">
    <property type="protein sequence ID" value="TWU43812.1"/>
    <property type="molecule type" value="Genomic_DNA"/>
</dbReference>
<feature type="region of interest" description="Disordered" evidence="8">
    <location>
        <begin position="565"/>
        <end position="589"/>
    </location>
</feature>
<evidence type="ECO:0000256" key="8">
    <source>
        <dbReference type="SAM" id="MobiDB-lite"/>
    </source>
</evidence>
<accession>A0A5C6E4G2</accession>
<feature type="domain" description="Biotin and thiamin synthesis-associated" evidence="10">
    <location>
        <begin position="503"/>
        <end position="616"/>
    </location>
</feature>